<dbReference type="InterPro" id="IPR034088">
    <property type="entry name" value="Pla_a_1-like"/>
</dbReference>
<feature type="domain" description="Pectinesterase inhibitor" evidence="2">
    <location>
        <begin position="42"/>
        <end position="187"/>
    </location>
</feature>
<dbReference type="SUPFAM" id="SSF101148">
    <property type="entry name" value="Plant invertase/pectin methylesterase inhibitor"/>
    <property type="match status" value="1"/>
</dbReference>
<evidence type="ECO:0000256" key="1">
    <source>
        <dbReference type="SAM" id="Phobius"/>
    </source>
</evidence>
<dbReference type="AlphaFoldDB" id="A0AAD7Q378"/>
<feature type="transmembrane region" description="Helical" evidence="1">
    <location>
        <begin position="20"/>
        <end position="38"/>
    </location>
</feature>
<evidence type="ECO:0000259" key="2">
    <source>
        <dbReference type="SMART" id="SM00856"/>
    </source>
</evidence>
<dbReference type="Gene3D" id="1.20.140.40">
    <property type="entry name" value="Invertase/pectin methylesterase inhibitor family protein"/>
    <property type="match status" value="1"/>
</dbReference>
<keyword evidence="4" id="KW-1185">Reference proteome</keyword>
<accession>A0AAD7Q378</accession>
<comment type="caution">
    <text evidence="3">The sequence shown here is derived from an EMBL/GenBank/DDBJ whole genome shotgun (WGS) entry which is preliminary data.</text>
</comment>
<keyword evidence="1" id="KW-0472">Membrane</keyword>
<dbReference type="NCBIfam" id="TIGR01614">
    <property type="entry name" value="PME_inhib"/>
    <property type="match status" value="1"/>
</dbReference>
<dbReference type="GO" id="GO:0004857">
    <property type="term" value="F:enzyme inhibitor activity"/>
    <property type="evidence" value="ECO:0007669"/>
    <property type="project" value="InterPro"/>
</dbReference>
<protein>
    <submittedName>
        <fullName evidence="3">Plant invertase/pectin methylesterase inhibitor protein</fullName>
    </submittedName>
</protein>
<keyword evidence="1" id="KW-0812">Transmembrane</keyword>
<dbReference type="InterPro" id="IPR035513">
    <property type="entry name" value="Invertase/methylesterase_inhib"/>
</dbReference>
<organism evidence="3 4">
    <name type="scientific">Quillaja saponaria</name>
    <name type="common">Soap bark tree</name>
    <dbReference type="NCBI Taxonomy" id="32244"/>
    <lineage>
        <taxon>Eukaryota</taxon>
        <taxon>Viridiplantae</taxon>
        <taxon>Streptophyta</taxon>
        <taxon>Embryophyta</taxon>
        <taxon>Tracheophyta</taxon>
        <taxon>Spermatophyta</taxon>
        <taxon>Magnoliopsida</taxon>
        <taxon>eudicotyledons</taxon>
        <taxon>Gunneridae</taxon>
        <taxon>Pentapetalae</taxon>
        <taxon>rosids</taxon>
        <taxon>fabids</taxon>
        <taxon>Fabales</taxon>
        <taxon>Quillajaceae</taxon>
        <taxon>Quillaja</taxon>
    </lineage>
</organism>
<dbReference type="Pfam" id="PF04043">
    <property type="entry name" value="PMEI"/>
    <property type="match status" value="1"/>
</dbReference>
<dbReference type="Proteomes" id="UP001163823">
    <property type="component" value="Chromosome 3"/>
</dbReference>
<dbReference type="EMBL" id="JARAOO010000003">
    <property type="protein sequence ID" value="KAJ7974023.1"/>
    <property type="molecule type" value="Genomic_DNA"/>
</dbReference>
<gene>
    <name evidence="3" type="ORF">O6P43_004162</name>
</gene>
<dbReference type="SMART" id="SM00856">
    <property type="entry name" value="PMEI"/>
    <property type="match status" value="1"/>
</dbReference>
<dbReference type="CDD" id="cd15795">
    <property type="entry name" value="PMEI-Pla_a_1_like"/>
    <property type="match status" value="1"/>
</dbReference>
<feature type="non-terminal residue" evidence="3">
    <location>
        <position position="1"/>
    </location>
</feature>
<dbReference type="InterPro" id="IPR006501">
    <property type="entry name" value="Pectinesterase_inhib_dom"/>
</dbReference>
<sequence length="192" mass="21192">QSTANRHPQQQQKMKPPSKIQALVLSAITLLLIINFPLPTTAASKLVESICKEVFGSSSSISTCVKSIEFDPRSSSATNFHDLAKFALEAAITNATDSQNYINEMAKRNSTEPIKKCASLYEQVISSFKNALIELDAGHDLADYYCLIASDYSNECETLLARSQIEVLSISSRNNIIKFYSYFSAATIVKLH</sequence>
<evidence type="ECO:0000313" key="3">
    <source>
        <dbReference type="EMBL" id="KAJ7974023.1"/>
    </source>
</evidence>
<dbReference type="PANTHER" id="PTHR31890:SF9">
    <property type="entry name" value="PLANT INVERTASE_PECTIN METHYLESTERASE INHIBITOR SUPERFAMILY PROTEIN"/>
    <property type="match status" value="1"/>
</dbReference>
<dbReference type="PANTHER" id="PTHR31890">
    <property type="entry name" value="PLANT INVERTASE/PECTIN METHYLESTERASE INHIBITOR SUPERFAMILY PROTEIN"/>
    <property type="match status" value="1"/>
</dbReference>
<name>A0AAD7Q378_QUISA</name>
<proteinExistence type="predicted"/>
<keyword evidence="1" id="KW-1133">Transmembrane helix</keyword>
<dbReference type="KEGG" id="qsa:O6P43_004162"/>
<evidence type="ECO:0000313" key="4">
    <source>
        <dbReference type="Proteomes" id="UP001163823"/>
    </source>
</evidence>
<reference evidence="3" key="1">
    <citation type="journal article" date="2023" name="Science">
        <title>Elucidation of the pathway for biosynthesis of saponin adjuvants from the soapbark tree.</title>
        <authorList>
            <person name="Reed J."/>
            <person name="Orme A."/>
            <person name="El-Demerdash A."/>
            <person name="Owen C."/>
            <person name="Martin L.B.B."/>
            <person name="Misra R.C."/>
            <person name="Kikuchi S."/>
            <person name="Rejzek M."/>
            <person name="Martin A.C."/>
            <person name="Harkess A."/>
            <person name="Leebens-Mack J."/>
            <person name="Louveau T."/>
            <person name="Stephenson M.J."/>
            <person name="Osbourn A."/>
        </authorList>
    </citation>
    <scope>NUCLEOTIDE SEQUENCE</scope>
    <source>
        <strain evidence="3">S10</strain>
    </source>
</reference>